<dbReference type="PATRIC" id="fig|1348657.5.peg.1541"/>
<keyword evidence="3" id="KW-1185">Reference proteome</keyword>
<dbReference type="eggNOG" id="COG3203">
    <property type="taxonomic scope" value="Bacteria"/>
</dbReference>
<proteinExistence type="predicted"/>
<dbReference type="Proteomes" id="UP000015455">
    <property type="component" value="Unassembled WGS sequence"/>
</dbReference>
<accession>S9ZFM3</accession>
<gene>
    <name evidence="2" type="ORF">M622_02820</name>
</gene>
<evidence type="ECO:0000313" key="3">
    <source>
        <dbReference type="Proteomes" id="UP000015455"/>
    </source>
</evidence>
<evidence type="ECO:0008006" key="4">
    <source>
        <dbReference type="Google" id="ProtNLM"/>
    </source>
</evidence>
<organism evidence="2 3">
    <name type="scientific">Thauera terpenica 58Eu</name>
    <dbReference type="NCBI Taxonomy" id="1348657"/>
    <lineage>
        <taxon>Bacteria</taxon>
        <taxon>Pseudomonadati</taxon>
        <taxon>Pseudomonadota</taxon>
        <taxon>Betaproteobacteria</taxon>
        <taxon>Rhodocyclales</taxon>
        <taxon>Zoogloeaceae</taxon>
        <taxon>Thauera</taxon>
    </lineage>
</organism>
<dbReference type="AlphaFoldDB" id="S9ZFM3"/>
<protein>
    <recommendedName>
        <fullName evidence="4">DUF1302 domain-containing protein</fullName>
    </recommendedName>
</protein>
<dbReference type="InterPro" id="IPR010727">
    <property type="entry name" value="DUF1302"/>
</dbReference>
<evidence type="ECO:0000256" key="1">
    <source>
        <dbReference type="SAM" id="SignalP"/>
    </source>
</evidence>
<feature type="signal peptide" evidence="1">
    <location>
        <begin position="1"/>
        <end position="20"/>
    </location>
</feature>
<evidence type="ECO:0000313" key="2">
    <source>
        <dbReference type="EMBL" id="EPZ16125.1"/>
    </source>
</evidence>
<dbReference type="RefSeq" id="WP_021248966.1">
    <property type="nucleotide sequence ID" value="NZ_ATJV01000048.1"/>
</dbReference>
<dbReference type="STRING" id="1348657.M622_02820"/>
<comment type="caution">
    <text evidence="2">The sequence shown here is derived from an EMBL/GenBank/DDBJ whole genome shotgun (WGS) entry which is preliminary data.</text>
</comment>
<feature type="chain" id="PRO_5004561709" description="DUF1302 domain-containing protein" evidence="1">
    <location>
        <begin position="21"/>
        <end position="547"/>
    </location>
</feature>
<sequence>MALSPLALAIGLAVAPAVHAGPTIQLGEDTSLAYSLTLSHTLSSRIKKADKAYLADPNSDDGTRNFDRGSLFTNRTNALGELRLRHDNLGAMLRASTFYDAAYRNSNDNNSPATVNKIGPHDEFTAITRRDSGRNSRILDAYVYGNFAIGEEQYLSLKAGRHVLAWGESLFWPNISQGQSPADAPVFNVPGTEAKEGYMPVGQLSGTFTFNDKLSVTGFYQYKWEKTRLNAVGDYFGSDFFGPGAQFYRLAPGVISSLPDSTFTAVNFGGEIEPGDSGQWGVGGRYQVSDATEIGLYHYRYHDRVGAMFFDFSLNGDTTYSSFARFGSQASPGSAPYFKLAYFDDIKLTGISFSSKVGDAVQYAAELSYRDNAPVYVNTPLGPAPARGSYFQGNVNFLYTLGPNPLAHQTTLMGELVHQRIHKVDDLTITSGGFNLGSFNDYTYDIASGAQTRGSSLLGVGGIFDYPSVFPGWDLTTKAIWSQNIAGSAYQGLGRDEKRLTLGADFKYLGNFSVGLTYVDYLGSASVKNGRNLADRDYVSLNAKYTF</sequence>
<name>S9ZFM3_9RHOO</name>
<keyword evidence="1" id="KW-0732">Signal</keyword>
<dbReference type="EMBL" id="ATJV01000048">
    <property type="protein sequence ID" value="EPZ16125.1"/>
    <property type="molecule type" value="Genomic_DNA"/>
</dbReference>
<reference evidence="2 3" key="1">
    <citation type="submission" date="2013-06" db="EMBL/GenBank/DDBJ databases">
        <title>Draft genome sequence of Thauera terpenica.</title>
        <authorList>
            <person name="Liu B."/>
            <person name="Frostegard A.H."/>
            <person name="Shapleigh J.P."/>
        </authorList>
    </citation>
    <scope>NUCLEOTIDE SEQUENCE [LARGE SCALE GENOMIC DNA]</scope>
    <source>
        <strain evidence="2 3">58Eu</strain>
    </source>
</reference>
<dbReference type="Pfam" id="PF06980">
    <property type="entry name" value="DUF1302"/>
    <property type="match status" value="1"/>
</dbReference>